<name>A0A9C6TKQ5_ARADU</name>
<dbReference type="RefSeq" id="XP_052115792.1">
    <property type="nucleotide sequence ID" value="XM_052259832.1"/>
</dbReference>
<feature type="transmembrane region" description="Helical" evidence="2">
    <location>
        <begin position="138"/>
        <end position="168"/>
    </location>
</feature>
<evidence type="ECO:0000256" key="1">
    <source>
        <dbReference type="SAM" id="MobiDB-lite"/>
    </source>
</evidence>
<protein>
    <submittedName>
        <fullName evidence="4">Uncharacterized protein LOC107485953 isoform X1</fullName>
    </submittedName>
</protein>
<feature type="transmembrane region" description="Helical" evidence="2">
    <location>
        <begin position="77"/>
        <end position="95"/>
    </location>
</feature>
<keyword evidence="2" id="KW-1133">Transmembrane helix</keyword>
<organism evidence="3 4">
    <name type="scientific">Arachis duranensis</name>
    <name type="common">Wild peanut</name>
    <dbReference type="NCBI Taxonomy" id="130453"/>
    <lineage>
        <taxon>Eukaryota</taxon>
        <taxon>Viridiplantae</taxon>
        <taxon>Streptophyta</taxon>
        <taxon>Embryophyta</taxon>
        <taxon>Tracheophyta</taxon>
        <taxon>Spermatophyta</taxon>
        <taxon>Magnoliopsida</taxon>
        <taxon>eudicotyledons</taxon>
        <taxon>Gunneridae</taxon>
        <taxon>Pentapetalae</taxon>
        <taxon>rosids</taxon>
        <taxon>fabids</taxon>
        <taxon>Fabales</taxon>
        <taxon>Fabaceae</taxon>
        <taxon>Papilionoideae</taxon>
        <taxon>50 kb inversion clade</taxon>
        <taxon>dalbergioids sensu lato</taxon>
        <taxon>Dalbergieae</taxon>
        <taxon>Pterocarpus clade</taxon>
        <taxon>Arachis</taxon>
    </lineage>
</organism>
<evidence type="ECO:0000313" key="4">
    <source>
        <dbReference type="RefSeq" id="XP_052115792.1"/>
    </source>
</evidence>
<keyword evidence="3" id="KW-1185">Reference proteome</keyword>
<keyword evidence="2" id="KW-0812">Transmembrane</keyword>
<accession>A0A9C6TKQ5</accession>
<reference evidence="4" key="2">
    <citation type="submission" date="2025-08" db="UniProtKB">
        <authorList>
            <consortium name="RefSeq"/>
        </authorList>
    </citation>
    <scope>IDENTIFICATION</scope>
    <source>
        <tissue evidence="4">Whole plant</tissue>
    </source>
</reference>
<dbReference type="GeneID" id="107485953"/>
<proteinExistence type="predicted"/>
<feature type="region of interest" description="Disordered" evidence="1">
    <location>
        <begin position="1"/>
        <end position="25"/>
    </location>
</feature>
<reference evidence="3" key="1">
    <citation type="journal article" date="2016" name="Nat. Genet.">
        <title>The genome sequences of Arachis duranensis and Arachis ipaensis, the diploid ancestors of cultivated peanut.</title>
        <authorList>
            <person name="Bertioli D.J."/>
            <person name="Cannon S.B."/>
            <person name="Froenicke L."/>
            <person name="Huang G."/>
            <person name="Farmer A.D."/>
            <person name="Cannon E.K."/>
            <person name="Liu X."/>
            <person name="Gao D."/>
            <person name="Clevenger J."/>
            <person name="Dash S."/>
            <person name="Ren L."/>
            <person name="Moretzsohn M.C."/>
            <person name="Shirasawa K."/>
            <person name="Huang W."/>
            <person name="Vidigal B."/>
            <person name="Abernathy B."/>
            <person name="Chu Y."/>
            <person name="Niederhuth C.E."/>
            <person name="Umale P."/>
            <person name="Araujo A.C."/>
            <person name="Kozik A."/>
            <person name="Kim K.D."/>
            <person name="Burow M.D."/>
            <person name="Varshney R.K."/>
            <person name="Wang X."/>
            <person name="Zhang X."/>
            <person name="Barkley N."/>
            <person name="Guimaraes P.M."/>
            <person name="Isobe S."/>
            <person name="Guo B."/>
            <person name="Liao B."/>
            <person name="Stalker H.T."/>
            <person name="Schmitz R.J."/>
            <person name="Scheffler B.E."/>
            <person name="Leal-Bertioli S.C."/>
            <person name="Xun X."/>
            <person name="Jackson S.A."/>
            <person name="Michelmore R."/>
            <person name="Ozias-Akins P."/>
        </authorList>
    </citation>
    <scope>NUCLEOTIDE SEQUENCE [LARGE SCALE GENOMIC DNA]</scope>
    <source>
        <strain evidence="3">cv. V14167</strain>
    </source>
</reference>
<evidence type="ECO:0000256" key="2">
    <source>
        <dbReference type="SAM" id="Phobius"/>
    </source>
</evidence>
<feature type="transmembrane region" description="Helical" evidence="2">
    <location>
        <begin position="35"/>
        <end position="57"/>
    </location>
</feature>
<sequence>MVQNHTQGHDFNQTNSSDAPMASSNNKQQEHGLKVAAEVGLFVALASMVLVHIFIYFNLFNLCFSDTKTVIEKETSLGNYMLALMNLLCPFLKLIIQRVSMSNVIPLIQLFSFLVIIWAVAVLLLLGPKFSRIHSVMFFIWSILLMLQGSGTLTVGIYLIILGLLFIWSSRRKQQANNQMKGKSCSQTWNPIVALRCIRELCIRDSNAKYTSTLCL</sequence>
<feature type="transmembrane region" description="Helical" evidence="2">
    <location>
        <begin position="107"/>
        <end position="126"/>
    </location>
</feature>
<gene>
    <name evidence="4" type="primary">LOC107485953</name>
</gene>
<evidence type="ECO:0000313" key="3">
    <source>
        <dbReference type="Proteomes" id="UP000515211"/>
    </source>
</evidence>
<keyword evidence="2" id="KW-0472">Membrane</keyword>
<dbReference type="Proteomes" id="UP000515211">
    <property type="component" value="Chromosome 4"/>
</dbReference>
<dbReference type="AlphaFoldDB" id="A0A9C6TKQ5"/>